<sequence>VLLSNPKPYIRHFAGETLAFIVRRLRGARIEAALSSLFALLGEKDQAPKDLAAIADSLSVILFEAAKGIQRGFHTQLPHILRPLFRVHVRGQEASSFSAAARASQLWTIKAMLLRMRNHAGSVDGAADVLDLMFKCFRDAVRRYASAQQRGADGAVVARTSPVPASEKQQPDVTMAQCVGDGAAAAVAELADWTAEDDEQEVLFYVDLIVSWVHAKPAPKLGEDEGWVAFAEAAVFGFQGLLSAASKRREHKRLVQKCSDGTSFPPTALPLPQAVVRATMLLWRALPSVFAGGLCDSLFVRTLAGEGHITQTSCVSDDHLNLLAEVVLPDLIPKICGSPLFPRLVDIGAAAVTSSYPEVHVHAAAAALCSSLLRGAGRECLALPAAGLGSPGSRGAFLGRLLTLLEDALSVPAGDASAEQRQLSHAAAAAGCALSFCQAGAASPAHAGLGACGHLGPADVARSFALLVPKATCQSAASSRHAALVRSRLIGCAISGLAACGAGQSPPLPPGAWPAEGGGASAATGPADWTPWLLSLALEPPLQPMVLYTASEAISEISSVAPPQAAVMARAMLPCCAGAASPDRRVRQGVVRLALVFPRPLLSRRIRSPGRSAGTEEVEQDEEEVPHAEENDGDDTTRKLLRLCRDLEDMDISMFSERSRADVTRKVARAMLRLPASSWASNFAAQILVSQLFVKLSTAWGPAQEALLLLASESADTGGLAAARKESSAPAAKRRRKKRKREAGAASAAGGAAAPGGGDAAAGAAPGGGGAASGAPSAGQAAAGGTAQGGAAAAAAGAGLPGERPPPPPEGGSQSLEPAAGPPPGKRRRRSGGAAAAGVGPGVGLIDAEEPADFVQVSLDPWLQSRPCTAAVDWDNQVAAWWWTEVIWAAATKLILAHEVPDEERAGLEEDAEGDKGQKKHHSSAQVQKPKRKQNGFALGVEGPLDAAESILWRGGARGWQKVLDHVWDELAEWEAPSTSGLTLHRLAWQLATKLLEQNFWTAKPGTLAPWQETLGRQHTEWLLAKLAEHLRERYGLGRAGRTGSKASLLHALQGVASIPSIEGCAPPLVQQCVHGCLHWLLLEQDAELQQLAVKVLARCRRTFPHMAACEASLLRLCADSTFHHELLSLSVTRSGEEADAAAADAGTQGESGGAGAKLYQHRVALLPVVIRILFAKATKHSQALEKRSSKKSRRATVFSYLAALTEEAGVPDLLLVLLEQLLIVVTGSPLSDLPGALPDEQVPVLVTSTVRRAGLLRRLFAEGAGAQRPTWWNTTGSSIGERLPALSKA</sequence>
<gene>
    <name evidence="3" type="ORF">PCOR1329_LOCUS70717</name>
</gene>
<dbReference type="EMBL" id="CAUYUJ010019360">
    <property type="protein sequence ID" value="CAK0890481.1"/>
    <property type="molecule type" value="Genomic_DNA"/>
</dbReference>
<keyword evidence="4" id="KW-1185">Reference proteome</keyword>
<dbReference type="PANTHER" id="PTHR17695">
    <property type="entry name" value="SMALL SUBUNIT PROCESSOME COMPONENT 20 HOMOLOG"/>
    <property type="match status" value="1"/>
</dbReference>
<feature type="compositionally biased region" description="Basic residues" evidence="1">
    <location>
        <begin position="732"/>
        <end position="741"/>
    </location>
</feature>
<dbReference type="InterPro" id="IPR016024">
    <property type="entry name" value="ARM-type_fold"/>
</dbReference>
<feature type="domain" description="U3 small nucleolar RNA-associated protein 20 N-terminal" evidence="2">
    <location>
        <begin position="1073"/>
        <end position="1209"/>
    </location>
</feature>
<dbReference type="InterPro" id="IPR011430">
    <property type="entry name" value="UTP20_N"/>
</dbReference>
<evidence type="ECO:0000259" key="2">
    <source>
        <dbReference type="Pfam" id="PF07539"/>
    </source>
</evidence>
<feature type="compositionally biased region" description="Low complexity" evidence="1">
    <location>
        <begin position="773"/>
        <end position="802"/>
    </location>
</feature>
<evidence type="ECO:0000313" key="4">
    <source>
        <dbReference type="Proteomes" id="UP001189429"/>
    </source>
</evidence>
<evidence type="ECO:0000313" key="3">
    <source>
        <dbReference type="EMBL" id="CAK0890481.1"/>
    </source>
</evidence>
<feature type="non-terminal residue" evidence="3">
    <location>
        <position position="1290"/>
    </location>
</feature>
<feature type="region of interest" description="Disordered" evidence="1">
    <location>
        <begin position="607"/>
        <end position="637"/>
    </location>
</feature>
<feature type="region of interest" description="Disordered" evidence="1">
    <location>
        <begin position="906"/>
        <end position="933"/>
    </location>
</feature>
<dbReference type="SUPFAM" id="SSF48371">
    <property type="entry name" value="ARM repeat"/>
    <property type="match status" value="1"/>
</dbReference>
<protein>
    <recommendedName>
        <fullName evidence="2">U3 small nucleolar RNA-associated protein 20 N-terminal domain-containing protein</fullName>
    </recommendedName>
</protein>
<feature type="compositionally biased region" description="Gly residues" evidence="1">
    <location>
        <begin position="753"/>
        <end position="772"/>
    </location>
</feature>
<dbReference type="PANTHER" id="PTHR17695:SF11">
    <property type="entry name" value="SMALL SUBUNIT PROCESSOME COMPONENT 20 HOMOLOG"/>
    <property type="match status" value="1"/>
</dbReference>
<name>A0ABN9WYW3_9DINO</name>
<evidence type="ECO:0000256" key="1">
    <source>
        <dbReference type="SAM" id="MobiDB-lite"/>
    </source>
</evidence>
<accession>A0ABN9WYW3</accession>
<feature type="region of interest" description="Disordered" evidence="1">
    <location>
        <begin position="720"/>
        <end position="838"/>
    </location>
</feature>
<feature type="compositionally biased region" description="Basic and acidic residues" evidence="1">
    <location>
        <begin position="625"/>
        <end position="637"/>
    </location>
</feature>
<proteinExistence type="predicted"/>
<dbReference type="InterPro" id="IPR052575">
    <property type="entry name" value="SSU_processome_comp_20"/>
</dbReference>
<reference evidence="3" key="1">
    <citation type="submission" date="2023-10" db="EMBL/GenBank/DDBJ databases">
        <authorList>
            <person name="Chen Y."/>
            <person name="Shah S."/>
            <person name="Dougan E. K."/>
            <person name="Thang M."/>
            <person name="Chan C."/>
        </authorList>
    </citation>
    <scope>NUCLEOTIDE SEQUENCE [LARGE SCALE GENOMIC DNA]</scope>
</reference>
<dbReference type="Proteomes" id="UP001189429">
    <property type="component" value="Unassembled WGS sequence"/>
</dbReference>
<feature type="non-terminal residue" evidence="3">
    <location>
        <position position="1"/>
    </location>
</feature>
<organism evidence="3 4">
    <name type="scientific">Prorocentrum cordatum</name>
    <dbReference type="NCBI Taxonomy" id="2364126"/>
    <lineage>
        <taxon>Eukaryota</taxon>
        <taxon>Sar</taxon>
        <taxon>Alveolata</taxon>
        <taxon>Dinophyceae</taxon>
        <taxon>Prorocentrales</taxon>
        <taxon>Prorocentraceae</taxon>
        <taxon>Prorocentrum</taxon>
    </lineage>
</organism>
<comment type="caution">
    <text evidence="3">The sequence shown here is derived from an EMBL/GenBank/DDBJ whole genome shotgun (WGS) entry which is preliminary data.</text>
</comment>
<dbReference type="Pfam" id="PF07539">
    <property type="entry name" value="UTP20_N"/>
    <property type="match status" value="1"/>
</dbReference>
<feature type="compositionally biased region" description="Basic residues" evidence="1">
    <location>
        <begin position="918"/>
        <end position="933"/>
    </location>
</feature>